<evidence type="ECO:0000256" key="3">
    <source>
        <dbReference type="ARBA" id="ARBA00022801"/>
    </source>
</evidence>
<dbReference type="Proteomes" id="UP000428330">
    <property type="component" value="Chromosome"/>
</dbReference>
<sequence length="399" mass="42727">MVAAALLGLWAAAAGAQEFSGLARVLPEGSGLQDAGEGIELRLRLSQGVPYRVFTLEDPERLVLDFREVDWSGADAAALDRAERVSGVRMGGFRPGWSRMVVDLAGPYLVRTADLSLEAETGQAELIVRLEPGSAEAFADAAGAPSLPGWDVPTGGEPVEKPLDNKRLKVMLDPGHGGIDPGADQGGVLEKDLMLLFAIELRELLLRSGEIEVAMTRHDDSFVSLERRVALAHQAGADLFLSLHADALSEGRAHGATVYTLSEEASDAASAALAERHDRADILAGIDLQGQDDVVADILIDLARLETQPRAERFAEALRLGIKQRGLKLAGRPMRSAGFSVLKSADIPSVLLELGFLSSAKDRANLKNPEWRAVMAASIRDAIIAWQRADAATRDLVRQ</sequence>
<dbReference type="GO" id="GO:0030288">
    <property type="term" value="C:outer membrane-bounded periplasmic space"/>
    <property type="evidence" value="ECO:0007669"/>
    <property type="project" value="TreeGrafter"/>
</dbReference>
<evidence type="ECO:0000259" key="5">
    <source>
        <dbReference type="SMART" id="SM00646"/>
    </source>
</evidence>
<dbReference type="Gene3D" id="3.40.630.40">
    <property type="entry name" value="Zn-dependent exopeptidases"/>
    <property type="match status" value="1"/>
</dbReference>
<dbReference type="SMART" id="SM00646">
    <property type="entry name" value="Ami_3"/>
    <property type="match status" value="1"/>
</dbReference>
<comment type="catalytic activity">
    <reaction evidence="1">
        <text>Hydrolyzes the link between N-acetylmuramoyl residues and L-amino acid residues in certain cell-wall glycopeptides.</text>
        <dbReference type="EC" id="3.5.1.28"/>
    </reaction>
</comment>
<dbReference type="Pfam" id="PF11741">
    <property type="entry name" value="AMIN"/>
    <property type="match status" value="1"/>
</dbReference>
<evidence type="ECO:0000256" key="1">
    <source>
        <dbReference type="ARBA" id="ARBA00001561"/>
    </source>
</evidence>
<dbReference type="GO" id="GO:0009253">
    <property type="term" value="P:peptidoglycan catabolic process"/>
    <property type="evidence" value="ECO:0007669"/>
    <property type="project" value="InterPro"/>
</dbReference>
<dbReference type="EC" id="3.5.1.28" evidence="2"/>
<reference evidence="7" key="1">
    <citation type="submission" date="2018-12" db="EMBL/GenBank/DDBJ databases">
        <title>Complete genome sequence of Roseovarius sp. MME-070.</title>
        <authorList>
            <person name="Nam Y.-D."/>
            <person name="Kang J."/>
            <person name="Chung W.-H."/>
            <person name="Park Y.S."/>
        </authorList>
    </citation>
    <scope>NUCLEOTIDE SEQUENCE [LARGE SCALE GENOMIC DNA]</scope>
    <source>
        <strain evidence="7">MME-070</strain>
    </source>
</reference>
<evidence type="ECO:0000256" key="4">
    <source>
        <dbReference type="SAM" id="SignalP"/>
    </source>
</evidence>
<feature type="domain" description="MurNAc-LAA" evidence="5">
    <location>
        <begin position="229"/>
        <end position="384"/>
    </location>
</feature>
<dbReference type="KEGG" id="rom:EI983_10315"/>
<dbReference type="Pfam" id="PF01520">
    <property type="entry name" value="Amidase_3"/>
    <property type="match status" value="1"/>
</dbReference>
<keyword evidence="7" id="KW-1185">Reference proteome</keyword>
<dbReference type="AlphaFoldDB" id="A0A6I6IT01"/>
<dbReference type="EMBL" id="CP034348">
    <property type="protein sequence ID" value="QGY00371.1"/>
    <property type="molecule type" value="Genomic_DNA"/>
</dbReference>
<dbReference type="PANTHER" id="PTHR30404:SF0">
    <property type="entry name" value="N-ACETYLMURAMOYL-L-ALANINE AMIDASE AMIC"/>
    <property type="match status" value="1"/>
</dbReference>
<name>A0A6I6IT01_9RHOB</name>
<proteinExistence type="predicted"/>
<keyword evidence="4" id="KW-0732">Signal</keyword>
<evidence type="ECO:0000313" key="7">
    <source>
        <dbReference type="Proteomes" id="UP000428330"/>
    </source>
</evidence>
<evidence type="ECO:0000256" key="2">
    <source>
        <dbReference type="ARBA" id="ARBA00011901"/>
    </source>
</evidence>
<dbReference type="PANTHER" id="PTHR30404">
    <property type="entry name" value="N-ACETYLMURAMOYL-L-ALANINE AMIDASE"/>
    <property type="match status" value="1"/>
</dbReference>
<organism evidence="6 7">
    <name type="scientific">Roseovarius faecimaris</name>
    <dbReference type="NCBI Taxonomy" id="2494550"/>
    <lineage>
        <taxon>Bacteria</taxon>
        <taxon>Pseudomonadati</taxon>
        <taxon>Pseudomonadota</taxon>
        <taxon>Alphaproteobacteria</taxon>
        <taxon>Rhodobacterales</taxon>
        <taxon>Roseobacteraceae</taxon>
        <taxon>Roseovarius</taxon>
    </lineage>
</organism>
<feature type="chain" id="PRO_5026152753" description="N-acetylmuramoyl-L-alanine amidase" evidence="4">
    <location>
        <begin position="17"/>
        <end position="399"/>
    </location>
</feature>
<accession>A0A6I6IT01</accession>
<dbReference type="OrthoDB" id="9806267at2"/>
<feature type="signal peptide" evidence="4">
    <location>
        <begin position="1"/>
        <end position="16"/>
    </location>
</feature>
<dbReference type="InterPro" id="IPR002508">
    <property type="entry name" value="MurNAc-LAA_cat"/>
</dbReference>
<dbReference type="CDD" id="cd02696">
    <property type="entry name" value="MurNAc-LAA"/>
    <property type="match status" value="1"/>
</dbReference>
<dbReference type="Gene3D" id="2.60.40.3500">
    <property type="match status" value="1"/>
</dbReference>
<gene>
    <name evidence="6" type="ORF">EI983_10315</name>
</gene>
<dbReference type="InterPro" id="IPR021731">
    <property type="entry name" value="AMIN_dom"/>
</dbReference>
<dbReference type="SUPFAM" id="SSF53187">
    <property type="entry name" value="Zn-dependent exopeptidases"/>
    <property type="match status" value="1"/>
</dbReference>
<keyword evidence="3" id="KW-0378">Hydrolase</keyword>
<evidence type="ECO:0000313" key="6">
    <source>
        <dbReference type="EMBL" id="QGY00371.1"/>
    </source>
</evidence>
<dbReference type="GO" id="GO:0008745">
    <property type="term" value="F:N-acetylmuramoyl-L-alanine amidase activity"/>
    <property type="evidence" value="ECO:0007669"/>
    <property type="project" value="UniProtKB-EC"/>
</dbReference>
<dbReference type="InterPro" id="IPR050695">
    <property type="entry name" value="N-acetylmuramoyl_amidase_3"/>
</dbReference>
<protein>
    <recommendedName>
        <fullName evidence="2">N-acetylmuramoyl-L-alanine amidase</fullName>
        <ecNumber evidence="2">3.5.1.28</ecNumber>
    </recommendedName>
</protein>